<dbReference type="CDD" id="cd02869">
    <property type="entry name" value="PseudoU_synth_RluA_like"/>
    <property type="match status" value="1"/>
</dbReference>
<dbReference type="NCBIfam" id="TIGR00756">
    <property type="entry name" value="PPR"/>
    <property type="match status" value="1"/>
</dbReference>
<dbReference type="Gene3D" id="1.25.40.10">
    <property type="entry name" value="Tetratricopeptide repeat domain"/>
    <property type="match status" value="4"/>
</dbReference>
<keyword evidence="1" id="KW-0677">Repeat</keyword>
<accession>A0ABP0K3A3</accession>
<dbReference type="PROSITE" id="PS51375">
    <property type="entry name" value="PPR"/>
    <property type="match status" value="2"/>
</dbReference>
<sequence length="977" mass="106798">MVGPPRSCDTVSVLNQLAQRRRPDEVASAIRALEAKGLQPAIYHLNAVLNACKRRWQQAVKHMEAIRQQAVDLNKFSYTAALSACEKGYQWRMAEELLLEMPRRKVSCDMICCNALMSACASSGEWKEALHWLCTMLHRDPISYNAAISACQLEGEWPVAVALLAEMSDMRLPPVSANWNAAIRSCATALRWDVALVLLEGLVASGLQADVMSFTSLLGGCGTPSTWSMAQSVLAHMQSEAIEGDIVSANAAGNVSAQGGRWENAWSLFEDSCRQSIQADQGLVSAILSGTRADEDPQSWIFAVDLLGGMEERGLVPGVVSRSNVLAACGCTAWTAALQILDGDLDLDLICHTMTINAWQSVRRWQEALVLFDALPCRRFPPDGFAHVAGLASKRRGSWSSAGRLLHSLQDRWVEATVHSHGAAMSLLARDGHWQKSLDFLSCGHARRMALTVSAAKSSAVNACKEVGDWSQALSLLWEMSTSDEKILQFSWGAAISACRSEWILAAELLCKMFTASLQVEMVSSTAAAAAALAESWRIAVSMLSSSHRLRMDMDEKSFLLAFNGLRNSQQCMDVLEDFDDLVSRSVSFRPWALASSASRDPGALHAAFVEAADRIEKEVVEPMELASLWWATSVVGAKNRKWTQILSQRALEQIHQFTFDELLVVIWGACGTACDAVVQLCFQKEMADRLANFEWSHLPARFGQRVALDALGSLWACTYSGTLTGEASQWIRSSLSRLGGQLDGGPSAHGCRAPAAVPEDLHVTAPHIVMDTGDRVVLFKPPDWEVHDANAELQLASFMEAMFGKLPILRDEAHEHGFLHRLDVPSSGLILAAKSFEAYYDLQVQLVTRRVPRDYLVLCHGWMEAHLSEITAQVVIEDGGRTVSGGRGKPTLTHVKVLAHARHPSSKMSLLVIRPLDAPSGRRVVGEKGRSWSAAPGGCGRGIGTGRRHQIRSHLAHLGHPSATWREPEGLTLKKV</sequence>
<dbReference type="PANTHER" id="PTHR47447:SF17">
    <property type="entry name" value="OS12G0638900 PROTEIN"/>
    <property type="match status" value="1"/>
</dbReference>
<feature type="domain" description="Pseudouridine synthase RsuA/RluA-like" evidence="3">
    <location>
        <begin position="778"/>
        <end position="958"/>
    </location>
</feature>
<dbReference type="PANTHER" id="PTHR47447">
    <property type="entry name" value="OS03G0856100 PROTEIN"/>
    <property type="match status" value="1"/>
</dbReference>
<protein>
    <recommendedName>
        <fullName evidence="3">Pseudouridine synthase RsuA/RluA-like domain-containing protein</fullName>
    </recommendedName>
</protein>
<dbReference type="InterPro" id="IPR011990">
    <property type="entry name" value="TPR-like_helical_dom_sf"/>
</dbReference>
<evidence type="ECO:0000313" key="5">
    <source>
        <dbReference type="Proteomes" id="UP001642484"/>
    </source>
</evidence>
<dbReference type="InterPro" id="IPR020103">
    <property type="entry name" value="PsdUridine_synth_cat_dom_sf"/>
</dbReference>
<dbReference type="InterPro" id="IPR002885">
    <property type="entry name" value="PPR_rpt"/>
</dbReference>
<reference evidence="4 5" key="1">
    <citation type="submission" date="2024-02" db="EMBL/GenBank/DDBJ databases">
        <authorList>
            <person name="Chen Y."/>
            <person name="Shah S."/>
            <person name="Dougan E. K."/>
            <person name="Thang M."/>
            <person name="Chan C."/>
        </authorList>
    </citation>
    <scope>NUCLEOTIDE SEQUENCE [LARGE SCALE GENOMIC DNA]</scope>
</reference>
<evidence type="ECO:0000313" key="4">
    <source>
        <dbReference type="EMBL" id="CAK9021239.1"/>
    </source>
</evidence>
<dbReference type="InterPro" id="IPR006145">
    <property type="entry name" value="PsdUridine_synth_RsuA/RluA"/>
</dbReference>
<dbReference type="Proteomes" id="UP001642484">
    <property type="component" value="Unassembled WGS sequence"/>
</dbReference>
<evidence type="ECO:0000259" key="3">
    <source>
        <dbReference type="Pfam" id="PF00849"/>
    </source>
</evidence>
<evidence type="ECO:0000256" key="1">
    <source>
        <dbReference type="ARBA" id="ARBA00022737"/>
    </source>
</evidence>
<dbReference type="EMBL" id="CAXAMN010007336">
    <property type="protein sequence ID" value="CAK9021239.1"/>
    <property type="molecule type" value="Genomic_DNA"/>
</dbReference>
<feature type="repeat" description="PPR" evidence="2">
    <location>
        <begin position="140"/>
        <end position="174"/>
    </location>
</feature>
<dbReference type="Pfam" id="PF01535">
    <property type="entry name" value="PPR"/>
    <property type="match status" value="3"/>
</dbReference>
<feature type="repeat" description="PPR" evidence="2">
    <location>
        <begin position="109"/>
        <end position="139"/>
    </location>
</feature>
<gene>
    <name evidence="4" type="ORF">CCMP2556_LOCUS14391</name>
</gene>
<name>A0ABP0K3A3_9DINO</name>
<dbReference type="SUPFAM" id="SSF55120">
    <property type="entry name" value="Pseudouridine synthase"/>
    <property type="match status" value="1"/>
</dbReference>
<keyword evidence="5" id="KW-1185">Reference proteome</keyword>
<dbReference type="Pfam" id="PF00849">
    <property type="entry name" value="PseudoU_synth_2"/>
    <property type="match status" value="1"/>
</dbReference>
<proteinExistence type="predicted"/>
<dbReference type="Gene3D" id="3.30.2350.10">
    <property type="entry name" value="Pseudouridine synthase"/>
    <property type="match status" value="1"/>
</dbReference>
<organism evidence="4 5">
    <name type="scientific">Durusdinium trenchii</name>
    <dbReference type="NCBI Taxonomy" id="1381693"/>
    <lineage>
        <taxon>Eukaryota</taxon>
        <taxon>Sar</taxon>
        <taxon>Alveolata</taxon>
        <taxon>Dinophyceae</taxon>
        <taxon>Suessiales</taxon>
        <taxon>Symbiodiniaceae</taxon>
        <taxon>Durusdinium</taxon>
    </lineage>
</organism>
<comment type="caution">
    <text evidence="4">The sequence shown here is derived from an EMBL/GenBank/DDBJ whole genome shotgun (WGS) entry which is preliminary data.</text>
</comment>
<evidence type="ECO:0000256" key="2">
    <source>
        <dbReference type="PROSITE-ProRule" id="PRU00708"/>
    </source>
</evidence>